<accession>A0ABS0U1D8</accession>
<keyword evidence="3" id="KW-1185">Reference proteome</keyword>
<comment type="caution">
    <text evidence="2">The sequence shown here is derived from an EMBL/GenBank/DDBJ whole genome shotgun (WGS) entry which is preliminary data.</text>
</comment>
<name>A0ABS0U1D8_9GAMM</name>
<protein>
    <submittedName>
        <fullName evidence="2">Uncharacterized protein</fullName>
    </submittedName>
</protein>
<sequence length="575" mass="64370">MNILNDNDTLLNKCSSGNLCVSIPSGSDIIIGQSVYLTITLLAAPEVIKDVKKIQIKNNTNVVTAIRHTPWTLTEDKTQGSAVFLLKINNELLPETDVIYTVHAISRSGMGDVQGIDPLNVTYTAKQISHGSGIQLSSDTNYMVTPTTDNSMDSPNSKYALISSTLIDDKGNALKNVALTISAFPPNKLELVCFSTNENPRRRIKTQSKDKINFLTVYSDEEGKIKFRIYPKQYTQVRLDLTTEILDVTGANPAYTLYVFSYPQNSPSTLGPPTIQELDGNNILKNSLISPSEKFHVTIPSYQPAYAQDVALFFIKKGMHDQSKLLEPIYPIKNVSDLPDKAFTFSYKDLPLNEEVDFYYIISSIDGDIKISYPLTVKYLGSEKEKNPFEIIPRVYAKIDKIYSSYATLPINLSSSDNKLSEENDITLDMIAQKRHHQSEGAGAPGLYLYIEGSYAPTNKELPRLSQSGEVNLYLRSSTRKIVRNYNFTLPNLNDPGRTTGSVLVTIPYCDLNRAAAYQDHPGHLYIDYYVNDDDGMKIYSKVWNVEIETAEQYDDPSELDGCPLGDDHMDWDDN</sequence>
<dbReference type="EMBL" id="JACOII010000020">
    <property type="protein sequence ID" value="MBI6547696.1"/>
    <property type="molecule type" value="Genomic_DNA"/>
</dbReference>
<feature type="region of interest" description="Disordered" evidence="1">
    <location>
        <begin position="555"/>
        <end position="575"/>
    </location>
</feature>
<proteinExistence type="predicted"/>
<reference evidence="2 3" key="1">
    <citation type="submission" date="2020-08" db="EMBL/GenBank/DDBJ databases">
        <title>Description of Xenorhabdus lircayensis sp. nov., the symbiotic bacterium associated with the entomopathogenic nematode Steirnernema unicornum.</title>
        <authorList>
            <person name="Castaneda-Alvarez C."/>
            <person name="Prodan S."/>
            <person name="Zamorano A."/>
            <person name="San-Blas E."/>
            <person name="Aballay E."/>
        </authorList>
    </citation>
    <scope>NUCLEOTIDE SEQUENCE [LARGE SCALE GENOMIC DNA]</scope>
    <source>
        <strain evidence="2 3">VLS</strain>
    </source>
</reference>
<evidence type="ECO:0000256" key="1">
    <source>
        <dbReference type="SAM" id="MobiDB-lite"/>
    </source>
</evidence>
<evidence type="ECO:0000313" key="3">
    <source>
        <dbReference type="Proteomes" id="UP000696184"/>
    </source>
</evidence>
<evidence type="ECO:0000313" key="2">
    <source>
        <dbReference type="EMBL" id="MBI6547696.1"/>
    </source>
</evidence>
<dbReference type="RefSeq" id="WP_198688500.1">
    <property type="nucleotide sequence ID" value="NZ_CAWPUD010000017.1"/>
</dbReference>
<organism evidence="2 3">
    <name type="scientific">Xenorhabdus lircayensis</name>
    <dbReference type="NCBI Taxonomy" id="2763499"/>
    <lineage>
        <taxon>Bacteria</taxon>
        <taxon>Pseudomonadati</taxon>
        <taxon>Pseudomonadota</taxon>
        <taxon>Gammaproteobacteria</taxon>
        <taxon>Enterobacterales</taxon>
        <taxon>Morganellaceae</taxon>
        <taxon>Xenorhabdus</taxon>
    </lineage>
</organism>
<gene>
    <name evidence="2" type="ORF">H8A87_02900</name>
</gene>
<dbReference type="Proteomes" id="UP000696184">
    <property type="component" value="Unassembled WGS sequence"/>
</dbReference>